<dbReference type="PROSITE" id="PS51186">
    <property type="entry name" value="GNAT"/>
    <property type="match status" value="1"/>
</dbReference>
<accession>A0A0W8FIE7</accession>
<feature type="domain" description="N-acetyltransferase" evidence="2">
    <location>
        <begin position="285"/>
        <end position="427"/>
    </location>
</feature>
<dbReference type="InterPro" id="IPR006016">
    <property type="entry name" value="UspA"/>
</dbReference>
<dbReference type="SUPFAM" id="SSF52402">
    <property type="entry name" value="Adenine nucleotide alpha hydrolases-like"/>
    <property type="match status" value="2"/>
</dbReference>
<comment type="caution">
    <text evidence="3">The sequence shown here is derived from an EMBL/GenBank/DDBJ whole genome shotgun (WGS) entry which is preliminary data.</text>
</comment>
<dbReference type="EMBL" id="LNQE01001158">
    <property type="protein sequence ID" value="KUG20669.1"/>
    <property type="molecule type" value="Genomic_DNA"/>
</dbReference>
<dbReference type="SUPFAM" id="SSF55729">
    <property type="entry name" value="Acyl-CoA N-acyltransferases (Nat)"/>
    <property type="match status" value="1"/>
</dbReference>
<dbReference type="PRINTS" id="PR01438">
    <property type="entry name" value="UNVRSLSTRESS"/>
</dbReference>
<dbReference type="GO" id="GO:0016747">
    <property type="term" value="F:acyltransferase activity, transferring groups other than amino-acyl groups"/>
    <property type="evidence" value="ECO:0007669"/>
    <property type="project" value="InterPro"/>
</dbReference>
<dbReference type="InterPro" id="IPR000182">
    <property type="entry name" value="GNAT_dom"/>
</dbReference>
<gene>
    <name evidence="3" type="ORF">ASZ90_009591</name>
</gene>
<dbReference type="CDD" id="cd00293">
    <property type="entry name" value="USP-like"/>
    <property type="match status" value="2"/>
</dbReference>
<dbReference type="CDD" id="cd04301">
    <property type="entry name" value="NAT_SF"/>
    <property type="match status" value="1"/>
</dbReference>
<proteinExistence type="inferred from homology"/>
<evidence type="ECO:0000313" key="3">
    <source>
        <dbReference type="EMBL" id="KUG20669.1"/>
    </source>
</evidence>
<sequence length="436" mass="49154">MFEKVLLPTDFSTYANRTVECIGQIPSVREVILLHVLDASRSSAKIWLSGRTLESLDEHARLLLQEQKEYLESLGLTVKVVLEAAASGDIRKVILRTADTEQVPLIAMGARGKGIITGFLLGSVSAGVLRFSKTNVLITQYKSAEPMTPEESEKYCRRIFSKVLCPVDFSRPSKDMLMFVKDLNRVSEVILVHVVKSAETKEDLERAVRAAESGLREMKGILENELLTVKTFVRFGSPSIAISDLAEEEDVSLIMMPRFGERDYFRDIPIGSTTVDVAKIARRPLFVRYPRLDMVVDVRELAPEEFPLAEELWLGYHQQKADLQSDRIFGVFLENHPVSVARCKRHPDGLEVDGVFTPEEFRGRGFARKAVEALIAGCGNETLYMHSTLELVSFYETFGFKKIRERDMPRSIRSRFGFALGEMKGANVQPMKRAPE</sequence>
<organism evidence="3">
    <name type="scientific">hydrocarbon metagenome</name>
    <dbReference type="NCBI Taxonomy" id="938273"/>
    <lineage>
        <taxon>unclassified sequences</taxon>
        <taxon>metagenomes</taxon>
        <taxon>ecological metagenomes</taxon>
    </lineage>
</organism>
<evidence type="ECO:0000256" key="1">
    <source>
        <dbReference type="ARBA" id="ARBA00008791"/>
    </source>
</evidence>
<dbReference type="Gene3D" id="3.40.50.620">
    <property type="entry name" value="HUPs"/>
    <property type="match status" value="2"/>
</dbReference>
<reference evidence="3" key="1">
    <citation type="journal article" date="2015" name="Proc. Natl. Acad. Sci. U.S.A.">
        <title>Networks of energetic and metabolic interactions define dynamics in microbial communities.</title>
        <authorList>
            <person name="Embree M."/>
            <person name="Liu J.K."/>
            <person name="Al-Bassam M.M."/>
            <person name="Zengler K."/>
        </authorList>
    </citation>
    <scope>NUCLEOTIDE SEQUENCE</scope>
</reference>
<evidence type="ECO:0000259" key="2">
    <source>
        <dbReference type="PROSITE" id="PS51186"/>
    </source>
</evidence>
<dbReference type="Pfam" id="PF00583">
    <property type="entry name" value="Acetyltransf_1"/>
    <property type="match status" value="1"/>
</dbReference>
<dbReference type="AlphaFoldDB" id="A0A0W8FIE7"/>
<dbReference type="PANTHER" id="PTHR46268:SF26">
    <property type="entry name" value="UNIVERSAL STRESS PROTEIN MJ0577"/>
    <property type="match status" value="1"/>
</dbReference>
<comment type="similarity">
    <text evidence="1">Belongs to the universal stress protein A family.</text>
</comment>
<dbReference type="PANTHER" id="PTHR46268">
    <property type="entry name" value="STRESS RESPONSE PROTEIN NHAX"/>
    <property type="match status" value="1"/>
</dbReference>
<dbReference type="Pfam" id="PF00582">
    <property type="entry name" value="Usp"/>
    <property type="match status" value="2"/>
</dbReference>
<dbReference type="InterPro" id="IPR006015">
    <property type="entry name" value="Universal_stress_UspA"/>
</dbReference>
<dbReference type="InterPro" id="IPR016181">
    <property type="entry name" value="Acyl_CoA_acyltransferase"/>
</dbReference>
<dbReference type="Gene3D" id="3.40.630.30">
    <property type="match status" value="1"/>
</dbReference>
<name>A0A0W8FIE7_9ZZZZ</name>
<dbReference type="InterPro" id="IPR014729">
    <property type="entry name" value="Rossmann-like_a/b/a_fold"/>
</dbReference>
<protein>
    <submittedName>
        <fullName evidence="3">Universal stress protein</fullName>
    </submittedName>
</protein>